<dbReference type="RefSeq" id="WP_008639478.1">
    <property type="nucleotide sequence ID" value="NZ_AFXZ01000067.1"/>
</dbReference>
<keyword evidence="2" id="KW-0732">Signal</keyword>
<comment type="caution">
    <text evidence="4">The sequence shown here is derived from an EMBL/GenBank/DDBJ whole genome shotgun (WGS) entry which is preliminary data.</text>
</comment>
<gene>
    <name evidence="4" type="ORF">BZARG_367</name>
</gene>
<keyword evidence="5" id="KW-1185">Reference proteome</keyword>
<reference evidence="4 5" key="1">
    <citation type="journal article" date="2008" name="Int. J. Syst. Evol. Microbiol.">
        <title>Bizionia argentinensis sp. nov., isolated from surface marine water in Antarctica.</title>
        <authorList>
            <person name="Bercovich A."/>
            <person name="Vazquez S.C."/>
            <person name="Yankilevich P."/>
            <person name="Coria S.H."/>
            <person name="Foti M."/>
            <person name="Hernandez E."/>
            <person name="Vidal A."/>
            <person name="Ruberto L."/>
            <person name="Melo C."/>
            <person name="Marenssi S."/>
            <person name="Criscuolo M."/>
            <person name="Memoli M."/>
            <person name="Arguelles M."/>
            <person name="Mac Cormack W.P."/>
        </authorList>
    </citation>
    <scope>NUCLEOTIDE SEQUENCE [LARGE SCALE GENOMIC DNA]</scope>
    <source>
        <strain evidence="4 5">JUB59</strain>
    </source>
</reference>
<dbReference type="EMBL" id="AFXZ01000067">
    <property type="protein sequence ID" value="EGV42115.1"/>
    <property type="molecule type" value="Genomic_DNA"/>
</dbReference>
<protein>
    <recommendedName>
        <fullName evidence="3">DUF6443 domain-containing protein</fullName>
    </recommendedName>
</protein>
<dbReference type="InterPro" id="IPR008979">
    <property type="entry name" value="Galactose-bd-like_sf"/>
</dbReference>
<evidence type="ECO:0000313" key="5">
    <source>
        <dbReference type="Proteomes" id="UP000003730"/>
    </source>
</evidence>
<feature type="signal peptide" evidence="2">
    <location>
        <begin position="1"/>
        <end position="19"/>
    </location>
</feature>
<dbReference type="Pfam" id="PF20041">
    <property type="entry name" value="DUF6443"/>
    <property type="match status" value="1"/>
</dbReference>
<organism evidence="4 5">
    <name type="scientific">Bizionia argentinensis JUB59</name>
    <dbReference type="NCBI Taxonomy" id="1046627"/>
    <lineage>
        <taxon>Bacteria</taxon>
        <taxon>Pseudomonadati</taxon>
        <taxon>Bacteroidota</taxon>
        <taxon>Flavobacteriia</taxon>
        <taxon>Flavobacteriales</taxon>
        <taxon>Flavobacteriaceae</taxon>
        <taxon>Bizionia</taxon>
    </lineage>
</organism>
<dbReference type="InterPro" id="IPR022385">
    <property type="entry name" value="Rhs_assc_core"/>
</dbReference>
<dbReference type="PATRIC" id="fig|1046627.3.peg.2758"/>
<dbReference type="InterPro" id="IPR045619">
    <property type="entry name" value="DUF6443"/>
</dbReference>
<dbReference type="Gene3D" id="2.180.10.10">
    <property type="entry name" value="RHS repeat-associated core"/>
    <property type="match status" value="2"/>
</dbReference>
<dbReference type="SUPFAM" id="SSF49785">
    <property type="entry name" value="Galactose-binding domain-like"/>
    <property type="match status" value="1"/>
</dbReference>
<name>G2EGY0_9FLAO</name>
<evidence type="ECO:0000256" key="2">
    <source>
        <dbReference type="SAM" id="SignalP"/>
    </source>
</evidence>
<dbReference type="STRING" id="1046627.BZARG_367"/>
<feature type="domain" description="DUF6443" evidence="3">
    <location>
        <begin position="29"/>
        <end position="174"/>
    </location>
</feature>
<dbReference type="NCBIfam" id="TIGR03696">
    <property type="entry name" value="Rhs_assc_core"/>
    <property type="match status" value="1"/>
</dbReference>
<evidence type="ECO:0000256" key="1">
    <source>
        <dbReference type="SAM" id="MobiDB-lite"/>
    </source>
</evidence>
<evidence type="ECO:0000313" key="4">
    <source>
        <dbReference type="EMBL" id="EGV42115.1"/>
    </source>
</evidence>
<sequence length="1364" mass="154165">MNKFLFTIAVVLVSNLVLAQSETENHVQTTIYNVPETNEHNLVNIFADDKTETITYYDGLGNPKQSIVKQAGGGKEDIIIPIVYDNFGRQVKNHLPMARTNSSLNYEAQNNQFFTNLEAYYVNTFPEDLNMSSPNPYGETVFEASPLNRVLEQASPGKDWAVNSGNTIKFVYQTNTFDSGNPNNAIKDNVKKFSVKHPGNNTEKTQLVFQDYYPAGQLYKTITKDENWKLNQQHKKDHTTEEFKNKQGQVILKRSYNENKLHDTYYVYDVFGNLTYVIPPEASSQIASSGAISSTVLDGLCYVYHYDYRNRLIEKKIPGKGWEFIVYDTLDRPVLTQDPNLRVNNKWLFTKYDTFGRVIYTGLHTYEPSGSEENDGRKERQSSINLKSEFNENRKTTATNINNVSLFYSNTALPNNNIEVLTINYYDDYNINLDSVFNYQNSYNQSLSNNNKTLLTISQVRVLGTTYWITTAVYYDAKARPIFTVSKNEYLNTIDWNKIELDFVDKVIQSKSCHEKAGHNNIVTLDQFTYDHQGRLLTQVQTINQGDSELIVNNHYDELGQLVTKNVGGFVASETTDSQGLQTISYDYNIRGWLKQINNPDALGANLFGFQIQYNAPSHSSGKALYNGNISQVNWQTKSGNQSKFSYIYDYDALNRIKDAQFAGGGWEDRYSVKNIEYDRNGNLTKLFRKGHIVEQPNSTNPLNFNFMDKLMYTYQANSNKLERVHDGSGNETGFKDGNTSGADYVYDGNGNMISDANKHIVNIKYNHLSLPIEVSFYSLTGLENSNITQGTVEYTYDAIGNKLSKRYISSGQFAPRTAPKLTYYSGNYIYEKTNSGEELKFFNHPEGYAEPNNSNGFDYIYQYKDHLGNIRLSYKDSDRDGTISDLGIFNEDFESASGWDSQGAKYGGSVTAYDETFKYSGEYSAKISNLNGAEKYVHSNSWIPISNTQATEYTYSGWAYSNGPKIRILLFMNENEETSYYTHVDDYRDNSSKNTWVYFERTVLVPSNIDKLNIRISSFYGTPGSVWYDDIKLKKTESEIVEENNYYPFGGSHKGYNNVINGVHHPYGFAGKEENDELGLQWMDFGARNYDKWLGRWMNLDPLAEDMTRHSPYNYAFDNPIYYIDPDGMSPFDNYKIYANGSILRQKTNDATDTFTFVDSGGTNHNVGTFAKNDNGLIQTPNISYASGDTSVKISAKAGNESRLNISGEALASMIGASADSGQEISVVSVSNSDGSSPSPSTSHVNGKNADIRYAGNNGTRNPIDYEDSKANFDKIDQTASSSMNASLKKFGYKDIRSSTLIAPTKEIPMVDGTKRVNNKSYNVSGTKHLKSHYNHQHLQGYRPNVTTRDLAVPVSTLTAQGI</sequence>
<accession>G2EGY0</accession>
<proteinExistence type="predicted"/>
<feature type="chain" id="PRO_5003429600" description="DUF6443 domain-containing protein" evidence="2">
    <location>
        <begin position="20"/>
        <end position="1364"/>
    </location>
</feature>
<dbReference type="Proteomes" id="UP000003730">
    <property type="component" value="Unassembled WGS sequence"/>
</dbReference>
<dbReference type="OrthoDB" id="2972467at2"/>
<dbReference type="eggNOG" id="COG3209">
    <property type="taxonomic scope" value="Bacteria"/>
</dbReference>
<evidence type="ECO:0000259" key="3">
    <source>
        <dbReference type="Pfam" id="PF20041"/>
    </source>
</evidence>
<feature type="compositionally biased region" description="Low complexity" evidence="1">
    <location>
        <begin position="1230"/>
        <end position="1248"/>
    </location>
</feature>
<feature type="region of interest" description="Disordered" evidence="1">
    <location>
        <begin position="1230"/>
        <end position="1264"/>
    </location>
</feature>